<feature type="active site" evidence="9 10">
    <location>
        <position position="820"/>
    </location>
</feature>
<dbReference type="Gene3D" id="1.20.58.1480">
    <property type="match status" value="1"/>
</dbReference>
<keyword evidence="3 9" id="KW-0645">Protease</keyword>
<evidence type="ECO:0000256" key="10">
    <source>
        <dbReference type="PROSITE-ProRule" id="PRU01122"/>
    </source>
</evidence>
<evidence type="ECO:0000256" key="1">
    <source>
        <dbReference type="ARBA" id="ARBA00004496"/>
    </source>
</evidence>
<accession>A0ABD4SWC8</accession>
<dbReference type="GO" id="GO:0005737">
    <property type="term" value="C:cytoplasm"/>
    <property type="evidence" value="ECO:0007669"/>
    <property type="project" value="UniProtKB-SubCell"/>
</dbReference>
<comment type="function">
    <text evidence="9">ATP-dependent serine protease that mediates the selective degradation of mutant and abnormal proteins as well as certain short-lived regulatory proteins. Required for cellular homeostasis and for survival from DNA damage and developmental changes induced by stress. Degrades polypeptides processively to yield small peptide fragments that are 5 to 10 amino acids long. Binds to DNA in a double-stranded, site-specific manner.</text>
</comment>
<dbReference type="Gene3D" id="1.10.8.60">
    <property type="match status" value="1"/>
</dbReference>
<comment type="caution">
    <text evidence="13">The sequence shown here is derived from an EMBL/GenBank/DDBJ whole genome shotgun (WGS) entry which is preliminary data.</text>
</comment>
<dbReference type="Pfam" id="PF22667">
    <property type="entry name" value="Lon_lid"/>
    <property type="match status" value="1"/>
</dbReference>
<name>A0ABD4SWC8_MESHO</name>
<dbReference type="InterPro" id="IPR027065">
    <property type="entry name" value="Lon_Prtase"/>
</dbReference>
<dbReference type="NCBIfam" id="TIGR00763">
    <property type="entry name" value="lon"/>
    <property type="match status" value="1"/>
</dbReference>
<dbReference type="InterPro" id="IPR020568">
    <property type="entry name" value="Ribosomal_Su5_D2-typ_SF"/>
</dbReference>
<dbReference type="Gene3D" id="1.20.5.5270">
    <property type="match status" value="1"/>
</dbReference>
<evidence type="ECO:0000256" key="8">
    <source>
        <dbReference type="ARBA" id="ARBA00023016"/>
    </source>
</evidence>
<proteinExistence type="evidence at transcript level"/>
<dbReference type="PANTHER" id="PTHR10046">
    <property type="entry name" value="ATP DEPENDENT LON PROTEASE FAMILY MEMBER"/>
    <property type="match status" value="1"/>
</dbReference>
<dbReference type="HAMAP" id="MF_01973">
    <property type="entry name" value="lon_bact"/>
    <property type="match status" value="1"/>
</dbReference>
<comment type="subcellular location">
    <subcellularLocation>
        <location evidence="1 9">Cytoplasm</location>
    </subcellularLocation>
</comment>
<dbReference type="GO" id="GO:0004176">
    <property type="term" value="F:ATP-dependent peptidase activity"/>
    <property type="evidence" value="ECO:0007669"/>
    <property type="project" value="UniProtKB-UniRule"/>
</dbReference>
<dbReference type="Pfam" id="PF05362">
    <property type="entry name" value="Lon_C"/>
    <property type="match status" value="1"/>
</dbReference>
<dbReference type="InterPro" id="IPR014721">
    <property type="entry name" value="Ribsml_uS5_D2-typ_fold_subgr"/>
</dbReference>
<evidence type="ECO:0000256" key="5">
    <source>
        <dbReference type="ARBA" id="ARBA00022801"/>
    </source>
</evidence>
<comment type="catalytic activity">
    <reaction evidence="9 10">
        <text>Hydrolysis of proteins in presence of ATP.</text>
        <dbReference type="EC" id="3.4.21.53"/>
    </reaction>
</comment>
<evidence type="ECO:0000256" key="2">
    <source>
        <dbReference type="ARBA" id="ARBA00022490"/>
    </source>
</evidence>
<dbReference type="GO" id="GO:0005524">
    <property type="term" value="F:ATP binding"/>
    <property type="evidence" value="ECO:0007669"/>
    <property type="project" value="UniProtKB-UniRule"/>
</dbReference>
<keyword evidence="7 9" id="KW-0067">ATP-binding</keyword>
<dbReference type="EMBL" id="VBRW01000007">
    <property type="protein sequence ID" value="MCI8283557.1"/>
    <property type="molecule type" value="Genomic_DNA"/>
</dbReference>
<feature type="domain" description="Lon N-terminal" evidence="12">
    <location>
        <begin position="1"/>
        <end position="270"/>
    </location>
</feature>
<sequence length="870" mass="98712">MPTNSYRFLVASEDIYFQNTLQQSITFSDPESIKVLKDFYHSNSRPTLTNKDFLIVYRKEKEKDTKKKNSSVIKFPRNDFNSFEDSKNDIQNQAKILNGKVGDFENSLLPRIYDLDELSKYASLARIQSYRAKTSPDKSEWQTVILDFIVTEKVQLVELINDPQNPKVGQIIIKPVRETIKSPEIHINLINDLLEMARKAKNFRIPTELLLIVDKFGANSEYSTNEYIKGVTNTLSCSPSLTYPQKYQLFSYNSYPAKIKKLYEHIHTFAEQIKLEDEINVILKTNLDKQQTEFILKEKIKAIRKKLGEDSRYEDEIEELLHSELGKKVFPKEVAKTIMRETNKLKSMIVTSPESNITKSYLDLLVALPWKKVKKDILDIKNVREKLEEAHYGLDEIKKRIIEYLAALIHRRSQSEGKPELEKVGSDYIDSNLFLSHKIRKVRSNSIPILTLVGPPGTGKTSIAMAVAEAIGKEFVKISLGGIRDEAEIRGHRRTYVGALPGKIIQALKKVGVSNPLILLDEIDKMGADFKGDPSAAMLEVLDPEQNRFFQDHYLELEYDLSQVLFVATANEIYDIPEPLLDRVEIIELSSYTFIEKIQIAKSHLIPAVLKENALDPKYFPIQDQTIDFLIRHYTREAGVRGLKRVIDKIVRKIIVKLLEKTLDQNFVIDIEFVRELLGIEKFDPDNVDSSPQIGTVTGLGYSPLGGSTLQIEVSTIPGRGDIKLTGSLKDVMQESARIALSYVQSKAKDFGINFDFENTLIHIHVPEGAIPKDGPSAGITFATAIISALSQKPVSHNIAMTGEITLRGKVLAIGGLKEKTMGAYKNGIKIIFIPKANEKNLVDIPQEVKDVIQFIPVDTYQQIYDFIFK</sequence>
<dbReference type="CDD" id="cd19500">
    <property type="entry name" value="RecA-like_Lon"/>
    <property type="match status" value="1"/>
</dbReference>
<dbReference type="InterPro" id="IPR004815">
    <property type="entry name" value="Lon_bac/euk-typ"/>
</dbReference>
<dbReference type="SMART" id="SM00382">
    <property type="entry name" value="AAA"/>
    <property type="match status" value="1"/>
</dbReference>
<comment type="subunit">
    <text evidence="9">Homohexamer. Organized in a ring with a central cavity.</text>
</comment>
<dbReference type="PROSITE" id="PS51787">
    <property type="entry name" value="LON_N"/>
    <property type="match status" value="1"/>
</dbReference>
<evidence type="ECO:0000256" key="4">
    <source>
        <dbReference type="ARBA" id="ARBA00022741"/>
    </source>
</evidence>
<keyword evidence="4 9" id="KW-0547">Nucleotide-binding</keyword>
<organism evidence="13 14">
    <name type="scientific">Mesomycoplasma hyopneumoniae</name>
    <name type="common">Mycoplasma hyopneumoniae</name>
    <dbReference type="NCBI Taxonomy" id="2099"/>
    <lineage>
        <taxon>Bacteria</taxon>
        <taxon>Bacillati</taxon>
        <taxon>Mycoplasmatota</taxon>
        <taxon>Mycoplasmoidales</taxon>
        <taxon>Metamycoplasmataceae</taxon>
        <taxon>Mesomycoplasma</taxon>
    </lineage>
</organism>
<dbReference type="SUPFAM" id="SSF52540">
    <property type="entry name" value="P-loop containing nucleoside triphosphate hydrolases"/>
    <property type="match status" value="1"/>
</dbReference>
<feature type="active site" evidence="9 10">
    <location>
        <position position="777"/>
    </location>
</feature>
<dbReference type="SUPFAM" id="SSF54211">
    <property type="entry name" value="Ribosomal protein S5 domain 2-like"/>
    <property type="match status" value="1"/>
</dbReference>
<dbReference type="GO" id="GO:0034605">
    <property type="term" value="P:cellular response to heat"/>
    <property type="evidence" value="ECO:0007669"/>
    <property type="project" value="UniProtKB-UniRule"/>
</dbReference>
<evidence type="ECO:0000256" key="7">
    <source>
        <dbReference type="ARBA" id="ARBA00022840"/>
    </source>
</evidence>
<dbReference type="InterPro" id="IPR003593">
    <property type="entry name" value="AAA+_ATPase"/>
</dbReference>
<dbReference type="GO" id="GO:0006515">
    <property type="term" value="P:protein quality control for misfolded or incompletely synthesized proteins"/>
    <property type="evidence" value="ECO:0007669"/>
    <property type="project" value="UniProtKB-UniRule"/>
</dbReference>
<gene>
    <name evidence="9 13" type="primary">lon</name>
    <name evidence="13" type="ORF">FEF30_03210</name>
</gene>
<dbReference type="GO" id="GO:0004252">
    <property type="term" value="F:serine-type endopeptidase activity"/>
    <property type="evidence" value="ECO:0007669"/>
    <property type="project" value="UniProtKB-UniRule"/>
</dbReference>
<dbReference type="AlphaFoldDB" id="A0ABD4SWC8"/>
<evidence type="ECO:0000256" key="9">
    <source>
        <dbReference type="HAMAP-Rule" id="MF_01973"/>
    </source>
</evidence>
<dbReference type="InterPro" id="IPR003959">
    <property type="entry name" value="ATPase_AAA_core"/>
</dbReference>
<dbReference type="PRINTS" id="PR00830">
    <property type="entry name" value="ENDOLAPTASE"/>
</dbReference>
<keyword evidence="5 9" id="KW-0378">Hydrolase</keyword>
<dbReference type="Gene3D" id="3.40.50.300">
    <property type="entry name" value="P-loop containing nucleotide triphosphate hydrolases"/>
    <property type="match status" value="1"/>
</dbReference>
<feature type="binding site" evidence="9">
    <location>
        <begin position="454"/>
        <end position="461"/>
    </location>
    <ligand>
        <name>ATP</name>
        <dbReference type="ChEBI" id="CHEBI:30616"/>
    </ligand>
</feature>
<evidence type="ECO:0000313" key="14">
    <source>
        <dbReference type="Proteomes" id="UP001203104"/>
    </source>
</evidence>
<protein>
    <recommendedName>
        <fullName evidence="9">Lon protease</fullName>
        <ecNumber evidence="9">3.4.21.53</ecNumber>
    </recommendedName>
    <alternativeName>
        <fullName evidence="9">ATP-dependent protease La</fullName>
    </alternativeName>
</protein>
<dbReference type="SMR" id="A0ABD4SWC8"/>
<dbReference type="Pfam" id="PF00004">
    <property type="entry name" value="AAA"/>
    <property type="match status" value="1"/>
</dbReference>
<keyword evidence="8 9" id="KW-0346">Stress response</keyword>
<dbReference type="GO" id="GO:0016887">
    <property type="term" value="F:ATP hydrolysis activity"/>
    <property type="evidence" value="ECO:0007669"/>
    <property type="project" value="UniProtKB-UniRule"/>
</dbReference>
<dbReference type="EC" id="3.4.21.53" evidence="9"/>
<dbReference type="Gene3D" id="3.30.230.10">
    <property type="match status" value="1"/>
</dbReference>
<evidence type="ECO:0000313" key="13">
    <source>
        <dbReference type="EMBL" id="MCI8283557.1"/>
    </source>
</evidence>
<dbReference type="InterPro" id="IPR027543">
    <property type="entry name" value="Lon_bac"/>
</dbReference>
<keyword evidence="6 9" id="KW-0720">Serine protease</keyword>
<evidence type="ECO:0000256" key="3">
    <source>
        <dbReference type="ARBA" id="ARBA00022670"/>
    </source>
</evidence>
<keyword evidence="2 9" id="KW-0963">Cytoplasm</keyword>
<dbReference type="RefSeq" id="WP_014579936.1">
    <property type="nucleotide sequence ID" value="NZ_CP098239.1"/>
</dbReference>
<evidence type="ECO:0000259" key="11">
    <source>
        <dbReference type="PROSITE" id="PS51786"/>
    </source>
</evidence>
<dbReference type="Proteomes" id="UP001203104">
    <property type="component" value="Unassembled WGS sequence"/>
</dbReference>
<dbReference type="PROSITE" id="PS51786">
    <property type="entry name" value="LON_PROTEOLYTIC"/>
    <property type="match status" value="1"/>
</dbReference>
<feature type="domain" description="Lon proteolytic" evidence="11">
    <location>
        <begin position="691"/>
        <end position="870"/>
    </location>
</feature>
<dbReference type="InterPro" id="IPR054594">
    <property type="entry name" value="Lon_lid"/>
</dbReference>
<dbReference type="GO" id="GO:0043565">
    <property type="term" value="F:sequence-specific DNA binding"/>
    <property type="evidence" value="ECO:0007669"/>
    <property type="project" value="UniProtKB-UniRule"/>
</dbReference>
<reference evidence="13 14" key="1">
    <citation type="submission" date="2019-05" db="EMBL/GenBank/DDBJ databases">
        <title>Genome sequencing and assembly of Mycoplasma hyopneumoniae strains UFV01 and UFV02.</title>
        <authorList>
            <person name="De Souza L.F."/>
            <person name="Gonzaga N.F."/>
            <person name="Santos M.R."/>
            <person name="Deeney A.S."/>
            <person name="Vidigal P.M.P."/>
            <person name="Moreira M.A.S."/>
            <person name="Fietto J.R.L."/>
            <person name="Bressan G.C."/>
            <person name="Rycroft A.N."/>
            <person name="Silva Junior A."/>
        </authorList>
    </citation>
    <scope>NUCLEOTIDE SEQUENCE [LARGE SCALE GENOMIC DNA]</scope>
    <source>
        <strain evidence="13 14">UFV01</strain>
    </source>
</reference>
<comment type="similarity">
    <text evidence="9 10">Belongs to the peptidase S16 family.</text>
</comment>
<evidence type="ECO:0000256" key="6">
    <source>
        <dbReference type="ARBA" id="ARBA00022825"/>
    </source>
</evidence>
<dbReference type="InterPro" id="IPR027417">
    <property type="entry name" value="P-loop_NTPase"/>
</dbReference>
<dbReference type="InterPro" id="IPR003111">
    <property type="entry name" value="Lon_prtase_N"/>
</dbReference>
<evidence type="ECO:0000259" key="12">
    <source>
        <dbReference type="PROSITE" id="PS51787"/>
    </source>
</evidence>
<comment type="induction">
    <text evidence="9">By heat shock.</text>
</comment>
<dbReference type="InterPro" id="IPR008269">
    <property type="entry name" value="Lon_proteolytic"/>
</dbReference>